<comment type="domain">
    <text evidence="13">The J domain is necessary and sufficient to stimulate DnaK ATPase activity. Zinc center 1 plays an important role in the autonomous, DnaK-independent chaperone activity of DnaJ. Zinc center 2 is essential for interaction with DnaK and for DnaJ activity.</text>
</comment>
<dbReference type="InterPro" id="IPR001623">
    <property type="entry name" value="DnaJ_domain"/>
</dbReference>
<evidence type="ECO:0000256" key="2">
    <source>
        <dbReference type="ARBA" id="ARBA00011738"/>
    </source>
</evidence>
<evidence type="ECO:0000256" key="4">
    <source>
        <dbReference type="ARBA" id="ARBA00022705"/>
    </source>
</evidence>
<name>A0A3G1KS64_FORW1</name>
<dbReference type="InterPro" id="IPR008971">
    <property type="entry name" value="HSP40/DnaJ_pept-bd"/>
</dbReference>
<reference evidence="17 18" key="1">
    <citation type="submission" date="2016-10" db="EMBL/GenBank/DDBJ databases">
        <title>Complete Genome Sequence of Peptococcaceae strain DCMF.</title>
        <authorList>
            <person name="Edwards R.J."/>
            <person name="Holland S.I."/>
            <person name="Deshpande N.P."/>
            <person name="Wong Y.K."/>
            <person name="Ertan H."/>
            <person name="Manefield M."/>
            <person name="Russell T.L."/>
            <person name="Lee M.J."/>
        </authorList>
    </citation>
    <scope>NUCLEOTIDE SEQUENCE [LARGE SCALE GENOMIC DNA]</scope>
    <source>
        <strain evidence="17 18">DCMF</strain>
    </source>
</reference>
<evidence type="ECO:0000256" key="14">
    <source>
        <dbReference type="PROSITE-ProRule" id="PRU00546"/>
    </source>
</evidence>
<dbReference type="GO" id="GO:0051082">
    <property type="term" value="F:unfolded protein binding"/>
    <property type="evidence" value="ECO:0007669"/>
    <property type="project" value="UniProtKB-UniRule"/>
</dbReference>
<dbReference type="GO" id="GO:0005737">
    <property type="term" value="C:cytoplasm"/>
    <property type="evidence" value="ECO:0007669"/>
    <property type="project" value="UniProtKB-SubCell"/>
</dbReference>
<dbReference type="SMART" id="SM00271">
    <property type="entry name" value="DnaJ"/>
    <property type="match status" value="1"/>
</dbReference>
<dbReference type="InterPro" id="IPR002939">
    <property type="entry name" value="DnaJ_C"/>
</dbReference>
<organism evidence="17 18">
    <name type="scientific">Formimonas warabiya</name>
    <dbReference type="NCBI Taxonomy" id="1761012"/>
    <lineage>
        <taxon>Bacteria</taxon>
        <taxon>Bacillati</taxon>
        <taxon>Bacillota</taxon>
        <taxon>Clostridia</taxon>
        <taxon>Eubacteriales</taxon>
        <taxon>Peptococcaceae</taxon>
        <taxon>Candidatus Formimonas</taxon>
    </lineage>
</organism>
<evidence type="ECO:0000256" key="7">
    <source>
        <dbReference type="ARBA" id="ARBA00022771"/>
    </source>
</evidence>
<gene>
    <name evidence="13" type="primary">dnaJ</name>
    <name evidence="17" type="ORF">DCMF_11755</name>
</gene>
<comment type="similarity">
    <text evidence="11 13">Belongs to the DnaJ family.</text>
</comment>
<evidence type="ECO:0000256" key="9">
    <source>
        <dbReference type="ARBA" id="ARBA00023016"/>
    </source>
</evidence>
<feature type="binding site" evidence="13">
    <location>
        <position position="169"/>
    </location>
    <ligand>
        <name>Zn(2+)</name>
        <dbReference type="ChEBI" id="CHEBI:29105"/>
        <label>2</label>
    </ligand>
</feature>
<dbReference type="Pfam" id="PF00684">
    <property type="entry name" value="DnaJ_CXXCXGXG"/>
    <property type="match status" value="1"/>
</dbReference>
<feature type="domain" description="J" evidence="15">
    <location>
        <begin position="5"/>
        <end position="70"/>
    </location>
</feature>
<feature type="binding site" evidence="13">
    <location>
        <position position="152"/>
    </location>
    <ligand>
        <name>Zn(2+)</name>
        <dbReference type="ChEBI" id="CHEBI:29105"/>
        <label>1</label>
    </ligand>
</feature>
<dbReference type="GO" id="GO:0008270">
    <property type="term" value="F:zinc ion binding"/>
    <property type="evidence" value="ECO:0007669"/>
    <property type="project" value="UniProtKB-UniRule"/>
</dbReference>
<proteinExistence type="inferred from homology"/>
<dbReference type="AlphaFoldDB" id="A0A3G1KS64"/>
<evidence type="ECO:0000256" key="11">
    <source>
        <dbReference type="ARBA" id="ARBA00061004"/>
    </source>
</evidence>
<dbReference type="GO" id="GO:0005524">
    <property type="term" value="F:ATP binding"/>
    <property type="evidence" value="ECO:0007669"/>
    <property type="project" value="InterPro"/>
</dbReference>
<dbReference type="PROSITE" id="PS50076">
    <property type="entry name" value="DNAJ_2"/>
    <property type="match status" value="1"/>
</dbReference>
<evidence type="ECO:0000256" key="1">
    <source>
        <dbReference type="ARBA" id="ARBA00004496"/>
    </source>
</evidence>
<feature type="binding site" evidence="13">
    <location>
        <position position="166"/>
    </location>
    <ligand>
        <name>Zn(2+)</name>
        <dbReference type="ChEBI" id="CHEBI:29105"/>
        <label>2</label>
    </ligand>
</feature>
<evidence type="ECO:0000259" key="16">
    <source>
        <dbReference type="PROSITE" id="PS51188"/>
    </source>
</evidence>
<dbReference type="InterPro" id="IPR001305">
    <property type="entry name" value="HSP_DnaJ_Cys-rich_dom"/>
</dbReference>
<dbReference type="CDD" id="cd10719">
    <property type="entry name" value="DnaJ_zf"/>
    <property type="match status" value="1"/>
</dbReference>
<evidence type="ECO:0000313" key="17">
    <source>
        <dbReference type="EMBL" id="ATW25353.1"/>
    </source>
</evidence>
<evidence type="ECO:0000256" key="5">
    <source>
        <dbReference type="ARBA" id="ARBA00022723"/>
    </source>
</evidence>
<dbReference type="InterPro" id="IPR036869">
    <property type="entry name" value="J_dom_sf"/>
</dbReference>
<dbReference type="Gene3D" id="1.10.287.110">
    <property type="entry name" value="DnaJ domain"/>
    <property type="match status" value="1"/>
</dbReference>
<dbReference type="CDD" id="cd06257">
    <property type="entry name" value="DnaJ"/>
    <property type="match status" value="1"/>
</dbReference>
<feature type="repeat" description="CXXCXGXG motif" evidence="13">
    <location>
        <begin position="206"/>
        <end position="213"/>
    </location>
</feature>
<feature type="binding site" evidence="13">
    <location>
        <position position="149"/>
    </location>
    <ligand>
        <name>Zn(2+)</name>
        <dbReference type="ChEBI" id="CHEBI:29105"/>
        <label>1</label>
    </ligand>
</feature>
<dbReference type="GO" id="GO:0042026">
    <property type="term" value="P:protein refolding"/>
    <property type="evidence" value="ECO:0007669"/>
    <property type="project" value="TreeGrafter"/>
</dbReference>
<dbReference type="InterPro" id="IPR036410">
    <property type="entry name" value="HSP_DnaJ_Cys-rich_dom_sf"/>
</dbReference>
<dbReference type="KEGG" id="fwa:DCMF_11755"/>
<dbReference type="NCBIfam" id="TIGR02349">
    <property type="entry name" value="DnaJ_bact"/>
    <property type="match status" value="1"/>
</dbReference>
<comment type="function">
    <text evidence="13">Participates actively in the response to hyperosmotic and heat shock by preventing the aggregation of stress-denatured proteins and by disaggregating proteins, also in an autonomous, DnaK-independent fashion. Unfolded proteins bind initially to DnaJ; upon interaction with the DnaJ-bound protein, DnaK hydrolyzes its bound ATP, resulting in the formation of a stable complex. GrpE releases ADP from DnaK; ATP binding to DnaK triggers the release of the substrate protein, thus completing the reaction cycle. Several rounds of ATP-dependent interactions between DnaJ, DnaK and GrpE are required for fully efficient folding. Also involved, together with DnaK and GrpE, in the DNA replication of plasmids through activation of initiation proteins.</text>
</comment>
<evidence type="ECO:0000256" key="6">
    <source>
        <dbReference type="ARBA" id="ARBA00022737"/>
    </source>
</evidence>
<dbReference type="PROSITE" id="PS00636">
    <property type="entry name" value="DNAJ_1"/>
    <property type="match status" value="1"/>
</dbReference>
<keyword evidence="5 13" id="KW-0479">Metal-binding</keyword>
<dbReference type="GO" id="GO:0031072">
    <property type="term" value="F:heat shock protein binding"/>
    <property type="evidence" value="ECO:0007669"/>
    <property type="project" value="InterPro"/>
</dbReference>
<sequence>MSKRDYYEVLGVPRTASEDEVKKAYKKLAKKYHPDLNPDSRTAEEKFKEINEAYEVLSDTEKRSRYDQFGHAGANGGGFDFGGFGGGADFGGFGDIFDMFFGGGFSGGGAGQRPAAQRGADLRLDLSISFEEAAFGVEKDVEIPRMESCEVCGGSGAEPGTRPQTCPLCGGSGKVKSAQSTPFGQFQTVKTCHRCHGAGTIIEKVCKHCGGSGRVKKQRKIHVKIPAGVDSGSRLRISNEGEAGTLGGPPGDLYVYLTVRSHQVFKRENDDVICEFPISFVQAALGCEVEVPTLDGKIKLTVPEGTQTGTSFRMRGRGITKLRGYGRGDQHVKVRVVTPTNLTEEQKKMLQDFGSHFSGDQQSDKGKGFFNKVKDAFMG</sequence>
<dbReference type="Gene3D" id="2.10.230.10">
    <property type="entry name" value="Heat shock protein DnaJ, cysteine-rich domain"/>
    <property type="match status" value="1"/>
</dbReference>
<evidence type="ECO:0000259" key="15">
    <source>
        <dbReference type="PROSITE" id="PS50076"/>
    </source>
</evidence>
<feature type="domain" description="CR-type" evidence="16">
    <location>
        <begin position="136"/>
        <end position="218"/>
    </location>
</feature>
<feature type="repeat" description="CXXCXGXG motif" evidence="13">
    <location>
        <begin position="192"/>
        <end position="199"/>
    </location>
</feature>
<comment type="subunit">
    <text evidence="2 13">Homodimer.</text>
</comment>
<evidence type="ECO:0000313" key="18">
    <source>
        <dbReference type="Proteomes" id="UP000323521"/>
    </source>
</evidence>
<dbReference type="SUPFAM" id="SSF49493">
    <property type="entry name" value="HSP40/DnaJ peptide-binding domain"/>
    <property type="match status" value="2"/>
</dbReference>
<dbReference type="CDD" id="cd10747">
    <property type="entry name" value="DnaJ_C"/>
    <property type="match status" value="1"/>
</dbReference>
<dbReference type="FunFam" id="2.10.230.10:FF:000002">
    <property type="entry name" value="Molecular chaperone DnaJ"/>
    <property type="match status" value="1"/>
</dbReference>
<keyword evidence="10 13" id="KW-0143">Chaperone</keyword>
<dbReference type="FunFam" id="2.60.260.20:FF:000004">
    <property type="entry name" value="Molecular chaperone DnaJ"/>
    <property type="match status" value="1"/>
</dbReference>
<feature type="repeat" description="CXXCXGXG motif" evidence="13">
    <location>
        <begin position="149"/>
        <end position="156"/>
    </location>
</feature>
<dbReference type="SUPFAM" id="SSF57938">
    <property type="entry name" value="DnaJ/Hsp40 cysteine-rich domain"/>
    <property type="match status" value="1"/>
</dbReference>
<dbReference type="FunFam" id="1.10.287.110:FF:000031">
    <property type="entry name" value="Molecular chaperone DnaJ"/>
    <property type="match status" value="1"/>
</dbReference>
<keyword evidence="7 13" id="KW-0863">Zinc-finger</keyword>
<keyword evidence="18" id="KW-1185">Reference proteome</keyword>
<dbReference type="EMBL" id="CP017634">
    <property type="protein sequence ID" value="ATW25353.1"/>
    <property type="molecule type" value="Genomic_DNA"/>
</dbReference>
<evidence type="ECO:0000256" key="13">
    <source>
        <dbReference type="HAMAP-Rule" id="MF_01152"/>
    </source>
</evidence>
<dbReference type="GO" id="GO:0009408">
    <property type="term" value="P:response to heat"/>
    <property type="evidence" value="ECO:0007669"/>
    <property type="project" value="InterPro"/>
</dbReference>
<dbReference type="PANTHER" id="PTHR43096">
    <property type="entry name" value="DNAJ HOMOLOG 1, MITOCHONDRIAL-RELATED"/>
    <property type="match status" value="1"/>
</dbReference>
<evidence type="ECO:0000256" key="10">
    <source>
        <dbReference type="ARBA" id="ARBA00023186"/>
    </source>
</evidence>
<keyword evidence="8 13" id="KW-0862">Zinc</keyword>
<dbReference type="PANTHER" id="PTHR43096:SF52">
    <property type="entry name" value="DNAJ HOMOLOG 1, MITOCHONDRIAL-RELATED"/>
    <property type="match status" value="1"/>
</dbReference>
<dbReference type="RefSeq" id="WP_148134611.1">
    <property type="nucleotide sequence ID" value="NZ_CP017634.1"/>
</dbReference>
<dbReference type="Pfam" id="PF00226">
    <property type="entry name" value="DnaJ"/>
    <property type="match status" value="1"/>
</dbReference>
<evidence type="ECO:0000256" key="8">
    <source>
        <dbReference type="ARBA" id="ARBA00022833"/>
    </source>
</evidence>
<keyword evidence="6 13" id="KW-0677">Repeat</keyword>
<dbReference type="SUPFAM" id="SSF46565">
    <property type="entry name" value="Chaperone J-domain"/>
    <property type="match status" value="1"/>
</dbReference>
<feature type="binding site" evidence="13">
    <location>
        <position position="206"/>
    </location>
    <ligand>
        <name>Zn(2+)</name>
        <dbReference type="ChEBI" id="CHEBI:29105"/>
        <label>1</label>
    </ligand>
</feature>
<dbReference type="Gene3D" id="2.60.260.20">
    <property type="entry name" value="Urease metallochaperone UreE, N-terminal domain"/>
    <property type="match status" value="2"/>
</dbReference>
<feature type="binding site" evidence="13">
    <location>
        <position position="192"/>
    </location>
    <ligand>
        <name>Zn(2+)</name>
        <dbReference type="ChEBI" id="CHEBI:29105"/>
        <label>2</label>
    </ligand>
</feature>
<dbReference type="OrthoDB" id="9779889at2"/>
<dbReference type="Pfam" id="PF01556">
    <property type="entry name" value="DnaJ_C"/>
    <property type="match status" value="1"/>
</dbReference>
<dbReference type="GO" id="GO:0006260">
    <property type="term" value="P:DNA replication"/>
    <property type="evidence" value="ECO:0007669"/>
    <property type="project" value="UniProtKB-KW"/>
</dbReference>
<evidence type="ECO:0000256" key="12">
    <source>
        <dbReference type="ARBA" id="ARBA00067609"/>
    </source>
</evidence>
<dbReference type="PROSITE" id="PS51188">
    <property type="entry name" value="ZF_CR"/>
    <property type="match status" value="1"/>
</dbReference>
<dbReference type="Proteomes" id="UP000323521">
    <property type="component" value="Chromosome"/>
</dbReference>
<dbReference type="NCBIfam" id="NF008035">
    <property type="entry name" value="PRK10767.1"/>
    <property type="match status" value="1"/>
</dbReference>
<dbReference type="InterPro" id="IPR018253">
    <property type="entry name" value="DnaJ_domain_CS"/>
</dbReference>
<feature type="binding site" evidence="13">
    <location>
        <position position="195"/>
    </location>
    <ligand>
        <name>Zn(2+)</name>
        <dbReference type="ChEBI" id="CHEBI:29105"/>
        <label>2</label>
    </ligand>
</feature>
<feature type="repeat" description="CXXCXGXG motif" evidence="13">
    <location>
        <begin position="166"/>
        <end position="173"/>
    </location>
</feature>
<keyword evidence="3 13" id="KW-0963">Cytoplasm</keyword>
<dbReference type="InterPro" id="IPR012724">
    <property type="entry name" value="DnaJ"/>
</dbReference>
<protein>
    <recommendedName>
        <fullName evidence="12 13">Chaperone protein DnaJ</fullName>
    </recommendedName>
</protein>
<comment type="subcellular location">
    <subcellularLocation>
        <location evidence="1 13">Cytoplasm</location>
    </subcellularLocation>
</comment>
<feature type="zinc finger region" description="CR-type" evidence="14">
    <location>
        <begin position="136"/>
        <end position="218"/>
    </location>
</feature>
<evidence type="ECO:0000256" key="3">
    <source>
        <dbReference type="ARBA" id="ARBA00022490"/>
    </source>
</evidence>
<dbReference type="HAMAP" id="MF_01152">
    <property type="entry name" value="DnaJ"/>
    <property type="match status" value="1"/>
</dbReference>
<accession>A0A3G1KS64</accession>
<feature type="binding site" evidence="13">
    <location>
        <position position="209"/>
    </location>
    <ligand>
        <name>Zn(2+)</name>
        <dbReference type="ChEBI" id="CHEBI:29105"/>
        <label>1</label>
    </ligand>
</feature>
<keyword evidence="9 13" id="KW-0346">Stress response</keyword>
<comment type="cofactor">
    <cofactor evidence="13">
        <name>Zn(2+)</name>
        <dbReference type="ChEBI" id="CHEBI:29105"/>
    </cofactor>
    <text evidence="13">Binds 2 Zn(2+) ions per monomer.</text>
</comment>
<dbReference type="FunFam" id="2.60.260.20:FF:000009">
    <property type="entry name" value="Putative Mitochondrial DnaJ chaperone"/>
    <property type="match status" value="1"/>
</dbReference>
<keyword evidence="4 13" id="KW-0235">DNA replication</keyword>
<dbReference type="PRINTS" id="PR00625">
    <property type="entry name" value="JDOMAIN"/>
</dbReference>